<name>A0A7C4EWI2_9BACT</name>
<protein>
    <recommendedName>
        <fullName evidence="2">Secreted protein</fullName>
    </recommendedName>
</protein>
<evidence type="ECO:0000313" key="1">
    <source>
        <dbReference type="EMBL" id="HGH60517.1"/>
    </source>
</evidence>
<evidence type="ECO:0008006" key="2">
    <source>
        <dbReference type="Google" id="ProtNLM"/>
    </source>
</evidence>
<comment type="caution">
    <text evidence="1">The sequence shown here is derived from an EMBL/GenBank/DDBJ whole genome shotgun (WGS) entry which is preliminary data.</text>
</comment>
<dbReference type="EMBL" id="DTGT01000138">
    <property type="protein sequence ID" value="HGH60517.1"/>
    <property type="molecule type" value="Genomic_DNA"/>
</dbReference>
<dbReference type="AlphaFoldDB" id="A0A7C4EWI2"/>
<organism evidence="1">
    <name type="scientific">Desulfomonile tiedjei</name>
    <dbReference type="NCBI Taxonomy" id="2358"/>
    <lineage>
        <taxon>Bacteria</taxon>
        <taxon>Pseudomonadati</taxon>
        <taxon>Thermodesulfobacteriota</taxon>
        <taxon>Desulfomonilia</taxon>
        <taxon>Desulfomonilales</taxon>
        <taxon>Desulfomonilaceae</taxon>
        <taxon>Desulfomonile</taxon>
    </lineage>
</organism>
<accession>A0A7C4EWI2</accession>
<proteinExistence type="predicted"/>
<sequence>MNRWHSRYPLARALALIVSSLSVFTTAVWLAGASSENTNICRPVLEPVPLIHLGEAGQFRWSCTGGVYQGDGYYIVFVRPIGTYVLLKVPQGRNSFEFAPDMEGQWRCIVINTDPNRSLPDLESEPIYFEVVKPPESHQSGGKSQ</sequence>
<reference evidence="1" key="1">
    <citation type="journal article" date="2020" name="mSystems">
        <title>Genome- and Community-Level Interaction Insights into Carbon Utilization and Element Cycling Functions of Hydrothermarchaeota in Hydrothermal Sediment.</title>
        <authorList>
            <person name="Zhou Z."/>
            <person name="Liu Y."/>
            <person name="Xu W."/>
            <person name="Pan J."/>
            <person name="Luo Z.H."/>
            <person name="Li M."/>
        </authorList>
    </citation>
    <scope>NUCLEOTIDE SEQUENCE [LARGE SCALE GENOMIC DNA]</scope>
    <source>
        <strain evidence="1">SpSt-769</strain>
    </source>
</reference>
<gene>
    <name evidence="1" type="ORF">ENV54_04375</name>
</gene>